<feature type="compositionally biased region" description="Low complexity" evidence="9">
    <location>
        <begin position="497"/>
        <end position="509"/>
    </location>
</feature>
<dbReference type="PANTHER" id="PTHR11042">
    <property type="entry name" value="EUKARYOTIC TRANSLATION INITIATION FACTOR 2-ALPHA KINASE EIF2-ALPHA KINASE -RELATED"/>
    <property type="match status" value="1"/>
</dbReference>
<evidence type="ECO:0000256" key="7">
    <source>
        <dbReference type="PROSITE-ProRule" id="PRU10141"/>
    </source>
</evidence>
<evidence type="ECO:0000256" key="1">
    <source>
        <dbReference type="ARBA" id="ARBA00012513"/>
    </source>
</evidence>
<evidence type="ECO:0000256" key="4">
    <source>
        <dbReference type="ARBA" id="ARBA00022741"/>
    </source>
</evidence>
<dbReference type="InterPro" id="IPR008266">
    <property type="entry name" value="Tyr_kinase_AS"/>
</dbReference>
<feature type="domain" description="Protein kinase" evidence="10">
    <location>
        <begin position="71"/>
        <end position="483"/>
    </location>
</feature>
<feature type="compositionally biased region" description="Polar residues" evidence="9">
    <location>
        <begin position="434"/>
        <end position="449"/>
    </location>
</feature>
<feature type="compositionally biased region" description="Basic residues" evidence="9">
    <location>
        <begin position="980"/>
        <end position="995"/>
    </location>
</feature>
<feature type="compositionally biased region" description="Basic residues" evidence="9">
    <location>
        <begin position="925"/>
        <end position="934"/>
    </location>
</feature>
<feature type="compositionally biased region" description="Low complexity" evidence="9">
    <location>
        <begin position="638"/>
        <end position="650"/>
    </location>
</feature>
<feature type="region of interest" description="Disordered" evidence="9">
    <location>
        <begin position="723"/>
        <end position="781"/>
    </location>
</feature>
<evidence type="ECO:0000256" key="5">
    <source>
        <dbReference type="ARBA" id="ARBA00022777"/>
    </source>
</evidence>
<feature type="compositionally biased region" description="Acidic residues" evidence="9">
    <location>
        <begin position="963"/>
        <end position="977"/>
    </location>
</feature>
<dbReference type="PROSITE" id="PS50011">
    <property type="entry name" value="PROTEIN_KINASE_DOM"/>
    <property type="match status" value="2"/>
</dbReference>
<dbReference type="PROSITE" id="PS00109">
    <property type="entry name" value="PROTEIN_KINASE_TYR"/>
    <property type="match status" value="1"/>
</dbReference>
<feature type="compositionally biased region" description="Acidic residues" evidence="9">
    <location>
        <begin position="1060"/>
        <end position="1071"/>
    </location>
</feature>
<feature type="region of interest" description="Disordered" evidence="9">
    <location>
        <begin position="1247"/>
        <end position="1273"/>
    </location>
</feature>
<dbReference type="Gene3D" id="1.10.510.10">
    <property type="entry name" value="Transferase(Phosphotransferase) domain 1"/>
    <property type="match status" value="2"/>
</dbReference>
<keyword evidence="12" id="KW-1185">Reference proteome</keyword>
<feature type="compositionally biased region" description="Polar residues" evidence="9">
    <location>
        <begin position="282"/>
        <end position="293"/>
    </location>
</feature>
<dbReference type="InterPro" id="IPR000719">
    <property type="entry name" value="Prot_kinase_dom"/>
</dbReference>
<feature type="coiled-coil region" evidence="8">
    <location>
        <begin position="1715"/>
        <end position="1749"/>
    </location>
</feature>
<dbReference type="PANTHER" id="PTHR11042:SF160">
    <property type="entry name" value="EUKARYOTIC TRANSLATION INITIATION FACTOR 2-ALPHA KINASE 1"/>
    <property type="match status" value="1"/>
</dbReference>
<evidence type="ECO:0000256" key="2">
    <source>
        <dbReference type="ARBA" id="ARBA00022527"/>
    </source>
</evidence>
<keyword evidence="4 7" id="KW-0547">Nucleotide-binding</keyword>
<keyword evidence="3" id="KW-0808">Transferase</keyword>
<dbReference type="InterPro" id="IPR050339">
    <property type="entry name" value="CC_SR_Kinase"/>
</dbReference>
<evidence type="ECO:0000256" key="9">
    <source>
        <dbReference type="SAM" id="MobiDB-lite"/>
    </source>
</evidence>
<dbReference type="Pfam" id="PF00069">
    <property type="entry name" value="Pkinase"/>
    <property type="match status" value="2"/>
</dbReference>
<feature type="compositionally biased region" description="Basic residues" evidence="9">
    <location>
        <begin position="621"/>
        <end position="634"/>
    </location>
</feature>
<feature type="binding site" evidence="7">
    <location>
        <position position="100"/>
    </location>
    <ligand>
        <name>ATP</name>
        <dbReference type="ChEBI" id="CHEBI:30616"/>
    </ligand>
</feature>
<dbReference type="InterPro" id="IPR017441">
    <property type="entry name" value="Protein_kinase_ATP_BS"/>
</dbReference>
<accession>A0ABQ9Y3I5</accession>
<evidence type="ECO:0000256" key="3">
    <source>
        <dbReference type="ARBA" id="ARBA00022679"/>
    </source>
</evidence>
<dbReference type="InterPro" id="IPR011009">
    <property type="entry name" value="Kinase-like_dom_sf"/>
</dbReference>
<dbReference type="Proteomes" id="UP001281761">
    <property type="component" value="Unassembled WGS sequence"/>
</dbReference>
<keyword evidence="2" id="KW-0723">Serine/threonine-protein kinase</keyword>
<feature type="region of interest" description="Disordered" evidence="9">
    <location>
        <begin position="925"/>
        <end position="1003"/>
    </location>
</feature>
<feature type="region of interest" description="Disordered" evidence="9">
    <location>
        <begin position="272"/>
        <end position="293"/>
    </location>
</feature>
<feature type="compositionally biased region" description="Polar residues" evidence="9">
    <location>
        <begin position="751"/>
        <end position="772"/>
    </location>
</feature>
<protein>
    <recommendedName>
        <fullName evidence="1">non-specific serine/threonine protein kinase</fullName>
        <ecNumber evidence="1">2.7.11.1</ecNumber>
    </recommendedName>
</protein>
<feature type="compositionally biased region" description="Low complexity" evidence="9">
    <location>
        <begin position="1249"/>
        <end position="1260"/>
    </location>
</feature>
<feature type="compositionally biased region" description="Polar residues" evidence="9">
    <location>
        <begin position="651"/>
        <end position="668"/>
    </location>
</feature>
<gene>
    <name evidence="11" type="ORF">BLNAU_6794</name>
</gene>
<name>A0ABQ9Y3I5_9EUKA</name>
<evidence type="ECO:0000256" key="6">
    <source>
        <dbReference type="ARBA" id="ARBA00022840"/>
    </source>
</evidence>
<feature type="compositionally biased region" description="Polar residues" evidence="9">
    <location>
        <begin position="465"/>
        <end position="476"/>
    </location>
</feature>
<keyword evidence="6 7" id="KW-0067">ATP-binding</keyword>
<feature type="region of interest" description="Disordered" evidence="9">
    <location>
        <begin position="1040"/>
        <end position="1131"/>
    </location>
</feature>
<sequence length="1802" mass="201640">MTSKRPSHTSSSINRFTSLDSIITTYANGDPVLEEKIVTTLRQRGLIDQEKPPQRNKTPPCFGLLRGLLEFDLDDIIGQGGFGSVWRIKNKLTSFTYALKVMLLDSKTIENHPEMLTDVLKEVHILSQINHPNVVRFYSAWFDMYDERMPKDFKNHQGNYGLPLNFSTSTPRTSEMNVISPSSHFTKHVTISSPSPSPPPPFPISLPPPHFKPLQSQRDSPTITEPFIHIHSLRTPSPTASVFGLQGDNPASSVQTTLHFSQAGTRSPEEIADSFHTDSEPDTSIFQSSQPNVTDQTVHSMKIPLTIQPIIQFDPEHNIGDTDTLSSFPLIKPSTEMIKRSKTPPSVGSSSKELQLASFSKHPHTPLHTILQKGLIDESSQDSHQSIIPPPKPNATKDLFMSLMTVYNSMFFRIDPIEMRENPEVVQAERKVTFSPSVSTPLSSRTKQNISRDVKSPLTRRHSDSPSIRTPPSRLTSLDHPAKSNLSKPQTLPPSPTLTDSSLSSSSITRRTNPSPIDIESDTWSGYSTDSFDSSHTSDSFDSQSGDDSISAEKSQKSTGRHYTPVKQTKTRPLLNSAISKNSEHVSTATNVISFLNTASHGEIIETAVLAVTEFLQNQVHKHSGTPTRSKTHKTRSDSPSDFSSSNSPNGTKYPSNSTQPSKYQSPNLKRPQPRQLSDFDSADDMIDDFMPPMEIWSQDRTWIGYQQNDDNQLSIIFEQNLGDSHTPVPSESPAFKEENRRKRSNRTDRSLNSPDRTRQTPHNAHTPPNKQSAAPSFFPPFSTPTPVGDPLFSQYEQYITPVLCVQMELCNHKTLREWITDRPAFLPQLSSIDFISKQAVSGRSKEESVLFFLHSIRDHIARFLFIQILFGMNDLHSHRIIHNDLSPQNILLQINDESHELVAKIGDFGFSTLADGALRATAIKRRVRKRQNRQTRERKPNPSSTFRNYGFAVPMATSRQDDSEEDNNSVIIEDDVATMRKKHKNGDKKRKRTKSNQNETEMDSFETLDQQFFQFNPFYASPELKKVFRGVERKLGCERSNAKKNRQTRNKKTVSKDTDDSDFVSIETDDNGISSSSQQARRKEKSSHTPSGHGFFDTFVNSEMSGSDAGREQGTQQGETDEEVDLDSAPISSLTTASDVYSLGLILFELLHPFGTHMERANEIQSLVKTKTTSQAFKDLYPMESELISMMLDDNPHKRPSVYSILTAYVQHLKTFTTNASRHTEQPSPVSSLASMRTITSQIELRDGGSQSYHSGSPSSERDLHSIYADSPASDPFRQSSNYFGPVSNSTPFLRSQPLKQVGSSVHIEECDDEKVETIPHFSNGNFKHLSPLRPQPLYPDTTPTDSTTSSILEDSMIVSDLVSIKSSTELTEFLNLPPSDPVSHAKELSHVPSQYSIDLQFITSPQTPPHHPPADTYAPSPTPPAFPKGPSSSLEALRDEGTPNQTVPEATSAPPLFQPSQTVESPMTKPFKSAVLNNSDPIMHNLPIPHSFDMNAFTFFPNLKPQMSDSSIKVIPHSDLPQIHNQSSSNSLIQTSTSNKRISDGLVQYFLSLINPTDTTSSHFLSQYPSFRFSHAAFLFQQLFDLTKQSFRRVVQKVCGNDDSKDEGDDHEAKDEGTLTVEFSHFGQPFVLSEIPYSLVSDSRSLFFVFSRDAVIFSQRMFVYQMTHKALTNRLDPFSYSPLVPNTSFAHSGSISTSSRQKRTDFIRQTDEKDNYERDTLAAQERVRSLSRENEILKTRLAEERDARRAEGILAEEAILAILGRVVQKDSSTSEISQLLSGLSNNSLVSSLFPLFVSDN</sequence>
<feature type="region of interest" description="Disordered" evidence="9">
    <location>
        <begin position="621"/>
        <end position="689"/>
    </location>
</feature>
<evidence type="ECO:0000256" key="8">
    <source>
        <dbReference type="SAM" id="Coils"/>
    </source>
</evidence>
<evidence type="ECO:0000313" key="12">
    <source>
        <dbReference type="Proteomes" id="UP001281761"/>
    </source>
</evidence>
<feature type="region of interest" description="Disordered" evidence="9">
    <location>
        <begin position="432"/>
        <end position="574"/>
    </location>
</feature>
<dbReference type="EC" id="2.7.11.1" evidence="1"/>
<feature type="compositionally biased region" description="Low complexity" evidence="9">
    <location>
        <begin position="528"/>
        <end position="549"/>
    </location>
</feature>
<reference evidence="11 12" key="1">
    <citation type="journal article" date="2022" name="bioRxiv">
        <title>Genomics of Preaxostyla Flagellates Illuminates Evolutionary Transitions and the Path Towards Mitochondrial Loss.</title>
        <authorList>
            <person name="Novak L.V.F."/>
            <person name="Treitli S.C."/>
            <person name="Pyrih J."/>
            <person name="Halakuc P."/>
            <person name="Pipaliya S.V."/>
            <person name="Vacek V."/>
            <person name="Brzon O."/>
            <person name="Soukal P."/>
            <person name="Eme L."/>
            <person name="Dacks J.B."/>
            <person name="Karnkowska A."/>
            <person name="Elias M."/>
            <person name="Hampl V."/>
        </authorList>
    </citation>
    <scope>NUCLEOTIDE SEQUENCE [LARGE SCALE GENOMIC DNA]</scope>
    <source>
        <strain evidence="11">NAU3</strain>
        <tissue evidence="11">Gut</tissue>
    </source>
</reference>
<feature type="compositionally biased region" description="Basic residues" evidence="9">
    <location>
        <begin position="1043"/>
        <end position="1054"/>
    </location>
</feature>
<dbReference type="Gene3D" id="3.30.200.20">
    <property type="entry name" value="Phosphorylase Kinase, domain 1"/>
    <property type="match status" value="1"/>
</dbReference>
<comment type="caution">
    <text evidence="11">The sequence shown here is derived from an EMBL/GenBank/DDBJ whole genome shotgun (WGS) entry which is preliminary data.</text>
</comment>
<feature type="domain" description="Protein kinase" evidence="10">
    <location>
        <begin position="711"/>
        <end position="1216"/>
    </location>
</feature>
<evidence type="ECO:0000259" key="10">
    <source>
        <dbReference type="PROSITE" id="PS50011"/>
    </source>
</evidence>
<dbReference type="SMART" id="SM00220">
    <property type="entry name" value="S_TKc"/>
    <property type="match status" value="1"/>
</dbReference>
<dbReference type="PROSITE" id="PS00107">
    <property type="entry name" value="PROTEIN_KINASE_ATP"/>
    <property type="match status" value="1"/>
</dbReference>
<dbReference type="EMBL" id="JARBJD010000039">
    <property type="protein sequence ID" value="KAK2958307.1"/>
    <property type="molecule type" value="Genomic_DNA"/>
</dbReference>
<keyword evidence="5" id="KW-0418">Kinase</keyword>
<proteinExistence type="predicted"/>
<dbReference type="SUPFAM" id="SSF56112">
    <property type="entry name" value="Protein kinase-like (PK-like)"/>
    <property type="match status" value="2"/>
</dbReference>
<evidence type="ECO:0000313" key="11">
    <source>
        <dbReference type="EMBL" id="KAK2958307.1"/>
    </source>
</evidence>
<keyword evidence="8" id="KW-0175">Coiled coil</keyword>
<feature type="region of interest" description="Disordered" evidence="9">
    <location>
        <begin position="1406"/>
        <end position="1467"/>
    </location>
</feature>
<feature type="compositionally biased region" description="Basic and acidic residues" evidence="9">
    <location>
        <begin position="735"/>
        <end position="750"/>
    </location>
</feature>
<organism evidence="11 12">
    <name type="scientific">Blattamonas nauphoetae</name>
    <dbReference type="NCBI Taxonomy" id="2049346"/>
    <lineage>
        <taxon>Eukaryota</taxon>
        <taxon>Metamonada</taxon>
        <taxon>Preaxostyla</taxon>
        <taxon>Oxymonadida</taxon>
        <taxon>Blattamonas</taxon>
    </lineage>
</organism>